<evidence type="ECO:0000313" key="1">
    <source>
        <dbReference type="EMBL" id="VAW50222.1"/>
    </source>
</evidence>
<gene>
    <name evidence="1" type="ORF">MNBD_GAMMA05-2063</name>
</gene>
<dbReference type="EMBL" id="UOFE01000001">
    <property type="protein sequence ID" value="VAW50222.1"/>
    <property type="molecule type" value="Genomic_DNA"/>
</dbReference>
<reference evidence="1" key="1">
    <citation type="submission" date="2018-06" db="EMBL/GenBank/DDBJ databases">
        <authorList>
            <person name="Zhirakovskaya E."/>
        </authorList>
    </citation>
    <scope>NUCLEOTIDE SEQUENCE</scope>
</reference>
<name>A0A3B0WG25_9ZZZZ</name>
<organism evidence="1">
    <name type="scientific">hydrothermal vent metagenome</name>
    <dbReference type="NCBI Taxonomy" id="652676"/>
    <lineage>
        <taxon>unclassified sequences</taxon>
        <taxon>metagenomes</taxon>
        <taxon>ecological metagenomes</taxon>
    </lineage>
</organism>
<dbReference type="AlphaFoldDB" id="A0A3B0WG25"/>
<accession>A0A3B0WG25</accession>
<proteinExistence type="predicted"/>
<sequence>MNAQSMKKQTIEMMGKQIQVEITKKAAQQLSNRLHPLFIEMELYFSCLLRKEIRIRESARGQIDEAFTAQLSDNLHISFRPVMTKACSVSSCEGEAPPLSDFPIKKPQSYVPKWLKLDFKKGEWCGDFGY</sequence>
<protein>
    <submittedName>
        <fullName evidence="1">Uncharacterized protein</fullName>
    </submittedName>
</protein>